<evidence type="ECO:0008006" key="3">
    <source>
        <dbReference type="Google" id="ProtNLM"/>
    </source>
</evidence>
<dbReference type="InterPro" id="IPR023198">
    <property type="entry name" value="PGP-like_dom2"/>
</dbReference>
<dbReference type="PANTHER" id="PTHR42896">
    <property type="entry name" value="XYLULOSE-1,5-BISPHOSPHATE (XUBP) PHOSPHATASE"/>
    <property type="match status" value="1"/>
</dbReference>
<dbReference type="Proteomes" id="UP000036938">
    <property type="component" value="Unassembled WGS sequence"/>
</dbReference>
<dbReference type="InterPro" id="IPR044999">
    <property type="entry name" value="CbbY-like"/>
</dbReference>
<keyword evidence="2" id="KW-1185">Reference proteome</keyword>
<dbReference type="InterPro" id="IPR023214">
    <property type="entry name" value="HAD_sf"/>
</dbReference>
<dbReference type="SUPFAM" id="SSF56784">
    <property type="entry name" value="HAD-like"/>
    <property type="match status" value="1"/>
</dbReference>
<dbReference type="AlphaFoldDB" id="A0A0L1JR70"/>
<dbReference type="RefSeq" id="WP_165586953.1">
    <property type="nucleotide sequence ID" value="NZ_AQQZ01000004.1"/>
</dbReference>
<dbReference type="GO" id="GO:0016787">
    <property type="term" value="F:hydrolase activity"/>
    <property type="evidence" value="ECO:0007669"/>
    <property type="project" value="InterPro"/>
</dbReference>
<dbReference type="InterPro" id="IPR036412">
    <property type="entry name" value="HAD-like_sf"/>
</dbReference>
<dbReference type="STRING" id="1317121.ATO11_10375"/>
<sequence>MTRSTALLVGSIGVLTECSDLQRRAFNIAFEEHGLDWSWSDDEYRSLLEVPGGSARIAHVARERGADVDVDAVYAAKVAAFERLVDREGLTLRPGIADLLAEARLNEMRLGFVTGTSTRQIALIAGALRDEVSMDVFDIVTNGDMVSRGKPHPDIYLHALKEMDIPANRAIAVEDTPESAQSALDAGITTFVYAGRNAAHRPAPHGAFKIGSPVEALRERSRAA</sequence>
<organism evidence="1 2">
    <name type="scientific">Pseudaestuariivita atlantica</name>
    <dbReference type="NCBI Taxonomy" id="1317121"/>
    <lineage>
        <taxon>Bacteria</taxon>
        <taxon>Pseudomonadati</taxon>
        <taxon>Pseudomonadota</taxon>
        <taxon>Alphaproteobacteria</taxon>
        <taxon>Rhodobacterales</taxon>
        <taxon>Paracoccaceae</taxon>
        <taxon>Pseudaestuariivita</taxon>
    </lineage>
</organism>
<protein>
    <recommendedName>
        <fullName evidence="3">Haloacid dehalogenase</fullName>
    </recommendedName>
</protein>
<reference evidence="1 2" key="1">
    <citation type="journal article" date="2015" name="Int. J. Syst. Evol. Microbiol.">
        <title>Aestuariivita atlantica sp. nov., isolated from deep sea sediment of the Atlantic Ocean.</title>
        <authorList>
            <person name="Li G."/>
            <person name="Lai Q."/>
            <person name="Du Y."/>
            <person name="Liu X."/>
            <person name="Sun F."/>
            <person name="Shao Z."/>
        </authorList>
    </citation>
    <scope>NUCLEOTIDE SEQUENCE [LARGE SCALE GENOMIC DNA]</scope>
    <source>
        <strain evidence="1 2">22II-S11-z3</strain>
    </source>
</reference>
<dbReference type="Gene3D" id="1.10.150.240">
    <property type="entry name" value="Putative phosphatase, domain 2"/>
    <property type="match status" value="1"/>
</dbReference>
<accession>A0A0L1JR70</accession>
<dbReference type="Gene3D" id="3.40.50.1000">
    <property type="entry name" value="HAD superfamily/HAD-like"/>
    <property type="match status" value="1"/>
</dbReference>
<comment type="caution">
    <text evidence="1">The sequence shown here is derived from an EMBL/GenBank/DDBJ whole genome shotgun (WGS) entry which is preliminary data.</text>
</comment>
<dbReference type="PANTHER" id="PTHR42896:SF2">
    <property type="entry name" value="CBBY-LIKE PROTEIN"/>
    <property type="match status" value="1"/>
</dbReference>
<name>A0A0L1JR70_9RHOB</name>
<dbReference type="NCBIfam" id="TIGR01509">
    <property type="entry name" value="HAD-SF-IA-v3"/>
    <property type="match status" value="1"/>
</dbReference>
<evidence type="ECO:0000313" key="1">
    <source>
        <dbReference type="EMBL" id="KNG93893.1"/>
    </source>
</evidence>
<dbReference type="EMBL" id="AQQZ01000004">
    <property type="protein sequence ID" value="KNG93893.1"/>
    <property type="molecule type" value="Genomic_DNA"/>
</dbReference>
<dbReference type="InterPro" id="IPR006439">
    <property type="entry name" value="HAD-SF_hydro_IA"/>
</dbReference>
<gene>
    <name evidence="1" type="ORF">ATO11_10375</name>
</gene>
<dbReference type="Pfam" id="PF00702">
    <property type="entry name" value="Hydrolase"/>
    <property type="match status" value="1"/>
</dbReference>
<proteinExistence type="predicted"/>
<evidence type="ECO:0000313" key="2">
    <source>
        <dbReference type="Proteomes" id="UP000036938"/>
    </source>
</evidence>